<keyword evidence="2" id="KW-1185">Reference proteome</keyword>
<gene>
    <name evidence="1" type="primary">RvY_19283-1</name>
    <name evidence="1" type="synonym">RvY_19283.1</name>
    <name evidence="1" type="ORF">RvY_19283</name>
</gene>
<accession>A0A1D1W8W3</accession>
<organism evidence="1 2">
    <name type="scientific">Ramazzottius varieornatus</name>
    <name type="common">Water bear</name>
    <name type="synonym">Tardigrade</name>
    <dbReference type="NCBI Taxonomy" id="947166"/>
    <lineage>
        <taxon>Eukaryota</taxon>
        <taxon>Metazoa</taxon>
        <taxon>Ecdysozoa</taxon>
        <taxon>Tardigrada</taxon>
        <taxon>Eutardigrada</taxon>
        <taxon>Parachela</taxon>
        <taxon>Hypsibioidea</taxon>
        <taxon>Ramazzottiidae</taxon>
        <taxon>Ramazzottius</taxon>
    </lineage>
</organism>
<name>A0A1D1W8W3_RAMVA</name>
<comment type="caution">
    <text evidence="1">The sequence shown here is derived from an EMBL/GenBank/DDBJ whole genome shotgun (WGS) entry which is preliminary data.</text>
</comment>
<evidence type="ECO:0000313" key="1">
    <source>
        <dbReference type="EMBL" id="GAV09802.1"/>
    </source>
</evidence>
<proteinExistence type="predicted"/>
<sequence length="203" mass="23728">MGRHDDRVRTSEDEDVVPGRVTDTEIRMKMRGDLPIWTNQKKPKFRKYTRQMFHLFQTGVFAVVGKTHVYFLKFIDAEMGDTPRHVVVRYSQCLFLKLGERESNSFEPDEESALRRGSQAQDEVSYYSRSEGEARFKTGNRGETHVLLDHFRRLRRASTRCNCQNPVVPCKCMKEAKRTIQADPEEFQRFSGTTGKDFCTIQF</sequence>
<reference evidence="1 2" key="1">
    <citation type="journal article" date="2016" name="Nat. Commun.">
        <title>Extremotolerant tardigrade genome and improved radiotolerance of human cultured cells by tardigrade-unique protein.</title>
        <authorList>
            <person name="Hashimoto T."/>
            <person name="Horikawa D.D."/>
            <person name="Saito Y."/>
            <person name="Kuwahara H."/>
            <person name="Kozuka-Hata H."/>
            <person name="Shin-I T."/>
            <person name="Minakuchi Y."/>
            <person name="Ohishi K."/>
            <person name="Motoyama A."/>
            <person name="Aizu T."/>
            <person name="Enomoto A."/>
            <person name="Kondo K."/>
            <person name="Tanaka S."/>
            <person name="Hara Y."/>
            <person name="Koshikawa S."/>
            <person name="Sagara H."/>
            <person name="Miura T."/>
            <person name="Yokobori S."/>
            <person name="Miyagawa K."/>
            <person name="Suzuki Y."/>
            <person name="Kubo T."/>
            <person name="Oyama M."/>
            <person name="Kohara Y."/>
            <person name="Fujiyama A."/>
            <person name="Arakawa K."/>
            <person name="Katayama T."/>
            <person name="Toyoda A."/>
            <person name="Kunieda T."/>
        </authorList>
    </citation>
    <scope>NUCLEOTIDE SEQUENCE [LARGE SCALE GENOMIC DNA]</scope>
    <source>
        <strain evidence="1 2">YOKOZUNA-1</strain>
    </source>
</reference>
<evidence type="ECO:0000313" key="2">
    <source>
        <dbReference type="Proteomes" id="UP000186922"/>
    </source>
</evidence>
<dbReference type="OrthoDB" id="10440880at2759"/>
<protein>
    <submittedName>
        <fullName evidence="1">Uncharacterized protein</fullName>
    </submittedName>
</protein>
<dbReference type="EMBL" id="BDGG01000028">
    <property type="protein sequence ID" value="GAV09802.1"/>
    <property type="molecule type" value="Genomic_DNA"/>
</dbReference>
<dbReference type="Proteomes" id="UP000186922">
    <property type="component" value="Unassembled WGS sequence"/>
</dbReference>
<dbReference type="AlphaFoldDB" id="A0A1D1W8W3"/>